<dbReference type="PANTHER" id="PTHR42973">
    <property type="entry name" value="BINDING OXIDOREDUCTASE, PUTATIVE (AFU_ORTHOLOGUE AFUA_1G17690)-RELATED"/>
    <property type="match status" value="1"/>
</dbReference>
<dbReference type="Gene3D" id="3.30.43.10">
    <property type="entry name" value="Uridine Diphospho-n-acetylenolpyruvylglucosamine Reductase, domain 2"/>
    <property type="match status" value="1"/>
</dbReference>
<name>J2K6N8_9ACTN</name>
<keyword evidence="4" id="KW-0274">FAD</keyword>
<dbReference type="InterPro" id="IPR006093">
    <property type="entry name" value="Oxy_OxRdtase_FAD_BS"/>
</dbReference>
<protein>
    <submittedName>
        <fullName evidence="8">FAD-binding oxidoreductase</fullName>
    </submittedName>
    <submittedName>
        <fullName evidence="7">Oxidoreductase, FAD-binding protein</fullName>
    </submittedName>
</protein>
<dbReference type="HOGENOM" id="CLU_018354_9_1_11"/>
<dbReference type="EMBL" id="CP072931">
    <property type="protein sequence ID" value="QTZ94910.1"/>
    <property type="molecule type" value="Genomic_DNA"/>
</dbReference>
<evidence type="ECO:0000256" key="3">
    <source>
        <dbReference type="ARBA" id="ARBA00022630"/>
    </source>
</evidence>
<dbReference type="STRING" id="1160718.SU9_03026"/>
<dbReference type="Pfam" id="PF01565">
    <property type="entry name" value="FAD_binding_4"/>
    <property type="match status" value="1"/>
</dbReference>
<dbReference type="GO" id="GO:0071949">
    <property type="term" value="F:FAD binding"/>
    <property type="evidence" value="ECO:0007669"/>
    <property type="project" value="InterPro"/>
</dbReference>
<dbReference type="KEGG" id="sauh:SU9_028530"/>
<organism evidence="7">
    <name type="scientific">Streptomyces auratus AGR0001</name>
    <dbReference type="NCBI Taxonomy" id="1160718"/>
    <lineage>
        <taxon>Bacteria</taxon>
        <taxon>Bacillati</taxon>
        <taxon>Actinomycetota</taxon>
        <taxon>Actinomycetes</taxon>
        <taxon>Kitasatosporales</taxon>
        <taxon>Streptomycetaceae</taxon>
        <taxon>Streptomyces</taxon>
    </lineage>
</organism>
<dbReference type="PROSITE" id="PS00862">
    <property type="entry name" value="OX2_COVAL_FAD"/>
    <property type="match status" value="1"/>
</dbReference>
<keyword evidence="9" id="KW-1185">Reference proteome</keyword>
<proteinExistence type="inferred from homology"/>
<evidence type="ECO:0000313" key="8">
    <source>
        <dbReference type="EMBL" id="QTZ94910.1"/>
    </source>
</evidence>
<evidence type="ECO:0000256" key="1">
    <source>
        <dbReference type="ARBA" id="ARBA00001974"/>
    </source>
</evidence>
<reference evidence="7" key="1">
    <citation type="journal article" date="2012" name="J. Bacteriol.">
        <title>Genome Sequence of Streptomyces auratus Strain AGR0001, a Phoslactomycin-Producing Actinomycete.</title>
        <authorList>
            <person name="Han X."/>
            <person name="Li M."/>
            <person name="Ding Z."/>
            <person name="Zhao J."/>
            <person name="Ji K."/>
            <person name="Wen M."/>
            <person name="Lu T."/>
        </authorList>
    </citation>
    <scope>NUCLEOTIDE SEQUENCE [LARGE SCALE GENOMIC DNA]</scope>
    <source>
        <strain evidence="7">AGR0001</strain>
    </source>
</reference>
<dbReference type="AlphaFoldDB" id="J2K6N8"/>
<keyword evidence="5" id="KW-0560">Oxidoreductase</keyword>
<dbReference type="InterPro" id="IPR006094">
    <property type="entry name" value="Oxid_FAD_bind_N"/>
</dbReference>
<dbReference type="GO" id="GO:0016491">
    <property type="term" value="F:oxidoreductase activity"/>
    <property type="evidence" value="ECO:0007669"/>
    <property type="project" value="UniProtKB-KW"/>
</dbReference>
<evidence type="ECO:0000256" key="5">
    <source>
        <dbReference type="ARBA" id="ARBA00023002"/>
    </source>
</evidence>
<dbReference type="InterPro" id="IPR016169">
    <property type="entry name" value="FAD-bd_PCMH_sub2"/>
</dbReference>
<evidence type="ECO:0000256" key="2">
    <source>
        <dbReference type="ARBA" id="ARBA00005466"/>
    </source>
</evidence>
<evidence type="ECO:0000313" key="7">
    <source>
        <dbReference type="EMBL" id="EJJ08513.1"/>
    </source>
</evidence>
<dbReference type="PATRIC" id="fig|1160718.3.peg.623"/>
<reference evidence="8" key="2">
    <citation type="submission" date="2021-04" db="EMBL/GenBank/DDBJ databases">
        <authorList>
            <person name="Wen M.-L."/>
            <person name="Han X.-L."/>
            <person name="Xiong J."/>
        </authorList>
    </citation>
    <scope>NUCLEOTIDE SEQUENCE</scope>
    <source>
        <strain evidence="8">AGR0001</strain>
    </source>
</reference>
<dbReference type="EMBL" id="AJGV01000026">
    <property type="protein sequence ID" value="EJJ08513.1"/>
    <property type="molecule type" value="Genomic_DNA"/>
</dbReference>
<dbReference type="InterPro" id="IPR036318">
    <property type="entry name" value="FAD-bd_PCMH-like_sf"/>
</dbReference>
<comment type="cofactor">
    <cofactor evidence="1">
        <name>FAD</name>
        <dbReference type="ChEBI" id="CHEBI:57692"/>
    </cofactor>
</comment>
<dbReference type="OrthoDB" id="9775082at2"/>
<feature type="domain" description="FAD-binding PCMH-type" evidence="6">
    <location>
        <begin position="31"/>
        <end position="202"/>
    </location>
</feature>
<dbReference type="RefSeq" id="WP_006602191.1">
    <property type="nucleotide sequence ID" value="NZ_CP072931.1"/>
</dbReference>
<dbReference type="InterPro" id="IPR050416">
    <property type="entry name" value="FAD-linked_Oxidoreductase"/>
</dbReference>
<dbReference type="InterPro" id="IPR016166">
    <property type="entry name" value="FAD-bd_PCMH"/>
</dbReference>
<evidence type="ECO:0000256" key="4">
    <source>
        <dbReference type="ARBA" id="ARBA00022827"/>
    </source>
</evidence>
<dbReference type="Proteomes" id="UP000009036">
    <property type="component" value="Chromosome"/>
</dbReference>
<dbReference type="PANTHER" id="PTHR42973:SF39">
    <property type="entry name" value="FAD-BINDING PCMH-TYPE DOMAIN-CONTAINING PROTEIN"/>
    <property type="match status" value="1"/>
</dbReference>
<keyword evidence="3" id="KW-0285">Flavoprotein</keyword>
<gene>
    <name evidence="8" type="ORF">SU9_028530</name>
    <name evidence="7" type="ORF">SU9_03026</name>
</gene>
<dbReference type="eggNOG" id="COG0277">
    <property type="taxonomic scope" value="Bacteria"/>
</dbReference>
<evidence type="ECO:0000313" key="9">
    <source>
        <dbReference type="Proteomes" id="UP000009036"/>
    </source>
</evidence>
<dbReference type="SUPFAM" id="SSF56176">
    <property type="entry name" value="FAD-binding/transporter-associated domain-like"/>
    <property type="match status" value="1"/>
</dbReference>
<dbReference type="Gene3D" id="3.40.462.20">
    <property type="match status" value="1"/>
</dbReference>
<dbReference type="Gene3D" id="3.30.465.10">
    <property type="match status" value="1"/>
</dbReference>
<evidence type="ECO:0000259" key="6">
    <source>
        <dbReference type="PROSITE" id="PS51387"/>
    </source>
</evidence>
<accession>J2K6N8</accession>
<comment type="similarity">
    <text evidence="2">Belongs to the oxygen-dependent FAD-linked oxidoreductase family.</text>
</comment>
<dbReference type="InterPro" id="IPR016167">
    <property type="entry name" value="FAD-bd_PCMH_sub1"/>
</dbReference>
<sequence>MTPQIEGRVLRRGDYRYEGLRREACWHAGVPDRYPEVIVLANNEDDVVGAVELARQEGLQIAVRSGGHSWSASHLRDDTVLIDLSNLRHVTVDQETMTGTAQPGIKGSELNSMLAERRLFFPTGHCTGVSIGGYLLQGGFAWAGRDYGPACMSVTGIDAVTAAGERVHADEKENPDLFWAARGAGPGFFAVVTRFHLTLHPRMRTTMNSGYFWPASAAQDVYGFVHEIGRRTPTEINLLCSRDPMTHGEPLLALNATAFTDTEEEAREQLSLFESCPARAQTLATRLNEVTDTGTLSRYGTDTHYDETKRYLADNMWTHASFDDLWPTFEEMLKTWPPAPSHLVVFNWGGYEGAPARPSMAYSVEDDLYYGLYAAWTDPADDDMYTRWVTDHMRAWEPYASGIQLADENLLNRPYRFVTEENLRRLDDLRATWDPDGMFVSWLGRPAEG</sequence>
<dbReference type="PROSITE" id="PS51387">
    <property type="entry name" value="FAD_PCMH"/>
    <property type="match status" value="1"/>
</dbReference>